<feature type="domain" description="AAA+ ATPase" evidence="1">
    <location>
        <begin position="18"/>
        <end position="186"/>
    </location>
</feature>
<dbReference type="SMART" id="SM00382">
    <property type="entry name" value="AAA"/>
    <property type="match status" value="1"/>
</dbReference>
<dbReference type="InParanoid" id="L0AAI4"/>
<gene>
    <name evidence="2" type="ordered locus">Calag_1170</name>
</gene>
<dbReference type="AlphaFoldDB" id="L0AAI4"/>
<dbReference type="GO" id="GO:0016887">
    <property type="term" value="F:ATP hydrolysis activity"/>
    <property type="evidence" value="ECO:0007669"/>
    <property type="project" value="InterPro"/>
</dbReference>
<proteinExistence type="predicted"/>
<dbReference type="InterPro" id="IPR003959">
    <property type="entry name" value="ATPase_AAA_core"/>
</dbReference>
<dbReference type="STRING" id="1056495.Calag_1170"/>
<dbReference type="Proteomes" id="UP000010469">
    <property type="component" value="Chromosome"/>
</dbReference>
<dbReference type="KEGG" id="clg:Calag_1170"/>
<dbReference type="SUPFAM" id="SSF52540">
    <property type="entry name" value="P-loop containing nucleoside triphosphate hydrolases"/>
    <property type="match status" value="1"/>
</dbReference>
<organism evidence="2 3">
    <name type="scientific">Caldisphaera lagunensis (strain DSM 15908 / JCM 11604 / ANMR 0165 / IC-154)</name>
    <dbReference type="NCBI Taxonomy" id="1056495"/>
    <lineage>
        <taxon>Archaea</taxon>
        <taxon>Thermoproteota</taxon>
        <taxon>Thermoprotei</taxon>
        <taxon>Acidilobales</taxon>
        <taxon>Caldisphaeraceae</taxon>
        <taxon>Caldisphaera</taxon>
    </lineage>
</organism>
<dbReference type="InterPro" id="IPR027417">
    <property type="entry name" value="P-loop_NTPase"/>
</dbReference>
<evidence type="ECO:0000313" key="2">
    <source>
        <dbReference type="EMBL" id="AFZ70891.1"/>
    </source>
</evidence>
<evidence type="ECO:0000313" key="3">
    <source>
        <dbReference type="Proteomes" id="UP000010469"/>
    </source>
</evidence>
<dbReference type="InterPro" id="IPR003593">
    <property type="entry name" value="AAA+_ATPase"/>
</dbReference>
<dbReference type="RefSeq" id="WP_015232788.1">
    <property type="nucleotide sequence ID" value="NC_019791.1"/>
</dbReference>
<dbReference type="OrthoDB" id="45637at2157"/>
<dbReference type="GO" id="GO:0005524">
    <property type="term" value="F:ATP binding"/>
    <property type="evidence" value="ECO:0007669"/>
    <property type="project" value="InterPro"/>
</dbReference>
<dbReference type="HOGENOM" id="CLU_1412297_0_0_2"/>
<dbReference type="Gene3D" id="3.40.50.300">
    <property type="entry name" value="P-loop containing nucleotide triphosphate hydrolases"/>
    <property type="match status" value="1"/>
</dbReference>
<protein>
    <submittedName>
        <fullName evidence="2">DNA replication protein</fullName>
    </submittedName>
</protein>
<dbReference type="Pfam" id="PF00004">
    <property type="entry name" value="AAA"/>
    <property type="match status" value="1"/>
</dbReference>
<dbReference type="EMBL" id="CP003378">
    <property type="protein sequence ID" value="AFZ70891.1"/>
    <property type="molecule type" value="Genomic_DNA"/>
</dbReference>
<accession>L0AAI4</accession>
<dbReference type="eggNOG" id="arCOG00417">
    <property type="taxonomic scope" value="Archaea"/>
</dbReference>
<reference evidence="3" key="1">
    <citation type="submission" date="2012-03" db="EMBL/GenBank/DDBJ databases">
        <title>Complete genome of Caldisphaera lagunensis DSM 15908.</title>
        <authorList>
            <person name="Lucas S."/>
            <person name="Copeland A."/>
            <person name="Lapidus A."/>
            <person name="Glavina del Rio T."/>
            <person name="Dalin E."/>
            <person name="Tice H."/>
            <person name="Bruce D."/>
            <person name="Goodwin L."/>
            <person name="Pitluck S."/>
            <person name="Peters L."/>
            <person name="Mikhailova N."/>
            <person name="Teshima H."/>
            <person name="Kyrpides N."/>
            <person name="Mavromatis K."/>
            <person name="Ivanova N."/>
            <person name="Brettin T."/>
            <person name="Detter J.C."/>
            <person name="Han C."/>
            <person name="Larimer F."/>
            <person name="Land M."/>
            <person name="Hauser L."/>
            <person name="Markowitz V."/>
            <person name="Cheng J.-F."/>
            <person name="Hugenholtz P."/>
            <person name="Woyke T."/>
            <person name="Wu D."/>
            <person name="Spring S."/>
            <person name="Schroeder M."/>
            <person name="Brambilla E."/>
            <person name="Klenk H.-P."/>
            <person name="Eisen J.A."/>
        </authorList>
    </citation>
    <scope>NUCLEOTIDE SEQUENCE [LARGE SCALE GENOMIC DNA]</scope>
    <source>
        <strain evidence="3">DSM 15908 / JCM 11604 / IC-154</strain>
    </source>
</reference>
<dbReference type="GeneID" id="14212430"/>
<keyword evidence="3" id="KW-1185">Reference proteome</keyword>
<sequence>MIFRKGGLHPFISNFIDNNLFLLVYGPSATGKTHLAFEIAKYLIDKKRDFSFIATEAQTFTYSKYFKYEIPIKLVITREQLIKEVIDDIKQNKFIIIDSINNLFRPFNDDVSQKELSLISSMMSLYGGFSTGQISQEDFETNKMSMDLWVIPWAKGIGITRKLKENTIELKLVRPKEIILGFKIIRDGIEWI</sequence>
<evidence type="ECO:0000259" key="1">
    <source>
        <dbReference type="SMART" id="SM00382"/>
    </source>
</evidence>
<name>L0AAI4_CALLD</name>